<evidence type="ECO:0000256" key="1">
    <source>
        <dbReference type="ARBA" id="ARBA00009508"/>
    </source>
</evidence>
<dbReference type="InterPro" id="IPR045296">
    <property type="entry name" value="Complex1_LYR_ETFRF1_LYRM5"/>
</dbReference>
<dbReference type="GO" id="GO:0090324">
    <property type="term" value="P:negative regulation of oxidative phosphorylation"/>
    <property type="evidence" value="ECO:0007669"/>
    <property type="project" value="InterPro"/>
</dbReference>
<comment type="similarity">
    <text evidence="1">Belongs to the complex I LYR family.</text>
</comment>
<dbReference type="CDD" id="cd20265">
    <property type="entry name" value="Complex1_LYR_ETFRF1_LYRM5"/>
    <property type="match status" value="1"/>
</dbReference>
<dbReference type="Proteomes" id="UP000027002">
    <property type="component" value="Chromosome 4"/>
</dbReference>
<dbReference type="GO" id="GO:0022904">
    <property type="term" value="P:respiratory electron transport chain"/>
    <property type="evidence" value="ECO:0007669"/>
    <property type="project" value="TreeGrafter"/>
</dbReference>
<sequence length="87" mass="10571">MATPNPELRRQVIAIYKELLHLGREYPLGYRYFHARLHHAFMSRADERDEDKIVAAIARAEYVKKEVETLYYLKRYRTLRKRYDPEA</sequence>
<keyword evidence="3" id="KW-1185">Reference proteome</keyword>
<dbReference type="OrthoDB" id="10258445at2759"/>
<accession>A0A8E5HSY5</accession>
<evidence type="ECO:0000313" key="2">
    <source>
        <dbReference type="EMBL" id="QUC20937.1"/>
    </source>
</evidence>
<dbReference type="KEGG" id="uvi:66065956"/>
<dbReference type="PANTHER" id="PTHR21024:SF0">
    <property type="entry name" value="ELECTRON TRANSFER FLAVOPROTEIN REGULATORY FACTOR 1"/>
    <property type="match status" value="1"/>
</dbReference>
<dbReference type="PANTHER" id="PTHR21024">
    <property type="entry name" value="GROWTH HORMONE-INDUCIBLE SOLUBLE PROTEIN-RELATED"/>
    <property type="match status" value="1"/>
</dbReference>
<evidence type="ECO:0000313" key="3">
    <source>
        <dbReference type="Proteomes" id="UP000027002"/>
    </source>
</evidence>
<dbReference type="InterPro" id="IPR052000">
    <property type="entry name" value="ETFRF1"/>
</dbReference>
<dbReference type="AlphaFoldDB" id="A0A8E5HSY5"/>
<dbReference type="GeneID" id="66065956"/>
<name>A0A8E5HSY5_USTVR</name>
<reference evidence="2" key="1">
    <citation type="submission" date="2020-03" db="EMBL/GenBank/DDBJ databases">
        <title>A mixture of massive structural variations and highly conserved coding sequences in Ustilaginoidea virens genome.</title>
        <authorList>
            <person name="Zhang K."/>
            <person name="Zhao Z."/>
            <person name="Zhang Z."/>
            <person name="Li Y."/>
            <person name="Hsiang T."/>
            <person name="Sun W."/>
        </authorList>
    </citation>
    <scope>NUCLEOTIDE SEQUENCE</scope>
    <source>
        <strain evidence="2">UV-8b</strain>
    </source>
</reference>
<gene>
    <name evidence="2" type="ORF">UV8b_05178</name>
</gene>
<evidence type="ECO:0008006" key="4">
    <source>
        <dbReference type="Google" id="ProtNLM"/>
    </source>
</evidence>
<organism evidence="2 3">
    <name type="scientific">Ustilaginoidea virens</name>
    <name type="common">Rice false smut fungus</name>
    <name type="synonym">Villosiclava virens</name>
    <dbReference type="NCBI Taxonomy" id="1159556"/>
    <lineage>
        <taxon>Eukaryota</taxon>
        <taxon>Fungi</taxon>
        <taxon>Dikarya</taxon>
        <taxon>Ascomycota</taxon>
        <taxon>Pezizomycotina</taxon>
        <taxon>Sordariomycetes</taxon>
        <taxon>Hypocreomycetidae</taxon>
        <taxon>Hypocreales</taxon>
        <taxon>Clavicipitaceae</taxon>
        <taxon>Ustilaginoidea</taxon>
    </lineage>
</organism>
<dbReference type="RefSeq" id="XP_042998610.1">
    <property type="nucleotide sequence ID" value="XM_043142676.1"/>
</dbReference>
<proteinExistence type="inferred from homology"/>
<dbReference type="Pfam" id="PF13233">
    <property type="entry name" value="Complex1_LYR_2"/>
    <property type="match status" value="1"/>
</dbReference>
<dbReference type="GO" id="GO:0005739">
    <property type="term" value="C:mitochondrion"/>
    <property type="evidence" value="ECO:0007669"/>
    <property type="project" value="TreeGrafter"/>
</dbReference>
<protein>
    <recommendedName>
        <fullName evidence="4">LYR family protein</fullName>
    </recommendedName>
</protein>
<dbReference type="EMBL" id="CP072756">
    <property type="protein sequence ID" value="QUC20937.1"/>
    <property type="molecule type" value="Genomic_DNA"/>
</dbReference>